<organism evidence="2 3">
    <name type="scientific">Noviherbaspirillum pedocola</name>
    <dbReference type="NCBI Taxonomy" id="2801341"/>
    <lineage>
        <taxon>Bacteria</taxon>
        <taxon>Pseudomonadati</taxon>
        <taxon>Pseudomonadota</taxon>
        <taxon>Betaproteobacteria</taxon>
        <taxon>Burkholderiales</taxon>
        <taxon>Oxalobacteraceae</taxon>
        <taxon>Noviherbaspirillum</taxon>
    </lineage>
</organism>
<keyword evidence="3" id="KW-1185">Reference proteome</keyword>
<dbReference type="EMBL" id="JAEPBG010000001">
    <property type="protein sequence ID" value="MBK4733349.1"/>
    <property type="molecule type" value="Genomic_DNA"/>
</dbReference>
<gene>
    <name evidence="2" type="ORF">JJB74_01770</name>
</gene>
<evidence type="ECO:0000313" key="3">
    <source>
        <dbReference type="Proteomes" id="UP000622890"/>
    </source>
</evidence>
<feature type="region of interest" description="Disordered" evidence="1">
    <location>
        <begin position="1"/>
        <end position="20"/>
    </location>
</feature>
<evidence type="ECO:0000313" key="2">
    <source>
        <dbReference type="EMBL" id="MBK4733349.1"/>
    </source>
</evidence>
<comment type="caution">
    <text evidence="2">The sequence shown here is derived from an EMBL/GenBank/DDBJ whole genome shotgun (WGS) entry which is preliminary data.</text>
</comment>
<reference evidence="2" key="1">
    <citation type="submission" date="2021-01" db="EMBL/GenBank/DDBJ databases">
        <title>Genome sequence of strain Noviherbaspirillum sp. DKR-6.</title>
        <authorList>
            <person name="Chaudhary D.K."/>
        </authorList>
    </citation>
    <scope>NUCLEOTIDE SEQUENCE</scope>
    <source>
        <strain evidence="2">DKR-6</strain>
    </source>
</reference>
<protein>
    <submittedName>
        <fullName evidence="2">Uncharacterized protein</fullName>
    </submittedName>
</protein>
<accession>A0A934SV73</accession>
<evidence type="ECO:0000256" key="1">
    <source>
        <dbReference type="SAM" id="MobiDB-lite"/>
    </source>
</evidence>
<dbReference type="Proteomes" id="UP000622890">
    <property type="component" value="Unassembled WGS sequence"/>
</dbReference>
<dbReference type="AlphaFoldDB" id="A0A934SV73"/>
<sequence length="354" mass="39566">MLDELTKGKLETPDVENQERGVPRIQRTGKAVAAELHPPGFQLPPLAMAMLAEALEELRDRLGERNADVIRKMFEDAVRNILVQNGFLSSLLSGHSGMATSFVFHVATYVKAVFGMDGTSQGVAAAIVRNIEKNEREAATRFIASTYTTLSGTPGFVEIHWPQEDMDGDSDAAKEHAALKRELFIDTWNRRGRKSMEFPSRGLWHFLEADGRFKRWNTPASLADRLSASPSDELPAVILHVAGPNLLLYVRQYLLGGKHGKALGLRPDAAFKPELAVLLRREQDEDVLDFRAVDDDFSRDGLVSEDSTEKGDEIARSKNAASSRKVRLEVRLQIRFRQPDLFQMHSALIVKAEY</sequence>
<name>A0A934SV73_9BURK</name>
<proteinExistence type="predicted"/>